<name>A0A1Y2BSF6_9FUNG</name>
<reference evidence="1 2" key="1">
    <citation type="submission" date="2016-07" db="EMBL/GenBank/DDBJ databases">
        <title>Pervasive Adenine N6-methylation of Active Genes in Fungi.</title>
        <authorList>
            <consortium name="DOE Joint Genome Institute"/>
            <person name="Mondo S.J."/>
            <person name="Dannebaum R.O."/>
            <person name="Kuo R.C."/>
            <person name="Labutti K."/>
            <person name="Haridas S."/>
            <person name="Kuo A."/>
            <person name="Salamov A."/>
            <person name="Ahrendt S.R."/>
            <person name="Lipzen A."/>
            <person name="Sullivan W."/>
            <person name="Andreopoulos W.B."/>
            <person name="Clum A."/>
            <person name="Lindquist E."/>
            <person name="Daum C."/>
            <person name="Ramamoorthy G.K."/>
            <person name="Gryganskyi A."/>
            <person name="Culley D."/>
            <person name="Magnuson J.K."/>
            <person name="James T.Y."/>
            <person name="O'Malley M.A."/>
            <person name="Stajich J.E."/>
            <person name="Spatafora J.W."/>
            <person name="Visel A."/>
            <person name="Grigoriev I.V."/>
        </authorList>
    </citation>
    <scope>NUCLEOTIDE SEQUENCE [LARGE SCALE GENOMIC DNA]</scope>
    <source>
        <strain evidence="1 2">JEL800</strain>
    </source>
</reference>
<sequence>MSLVYLDSGENWMRLTPAAFIELYDKNNILITDLDDISDEYFKKIRNGGGSLLIRTSKLA</sequence>
<organism evidence="1 2">
    <name type="scientific">Rhizoclosmatium globosum</name>
    <dbReference type="NCBI Taxonomy" id="329046"/>
    <lineage>
        <taxon>Eukaryota</taxon>
        <taxon>Fungi</taxon>
        <taxon>Fungi incertae sedis</taxon>
        <taxon>Chytridiomycota</taxon>
        <taxon>Chytridiomycota incertae sedis</taxon>
        <taxon>Chytridiomycetes</taxon>
        <taxon>Chytridiales</taxon>
        <taxon>Chytriomycetaceae</taxon>
        <taxon>Rhizoclosmatium</taxon>
    </lineage>
</organism>
<comment type="caution">
    <text evidence="1">The sequence shown here is derived from an EMBL/GenBank/DDBJ whole genome shotgun (WGS) entry which is preliminary data.</text>
</comment>
<dbReference type="Proteomes" id="UP000193642">
    <property type="component" value="Unassembled WGS sequence"/>
</dbReference>
<proteinExistence type="predicted"/>
<protein>
    <submittedName>
        <fullName evidence="1">Uncharacterized protein</fullName>
    </submittedName>
</protein>
<keyword evidence="2" id="KW-1185">Reference proteome</keyword>
<feature type="non-terminal residue" evidence="1">
    <location>
        <position position="60"/>
    </location>
</feature>
<dbReference type="AlphaFoldDB" id="A0A1Y2BSF6"/>
<evidence type="ECO:0000313" key="2">
    <source>
        <dbReference type="Proteomes" id="UP000193642"/>
    </source>
</evidence>
<evidence type="ECO:0000313" key="1">
    <source>
        <dbReference type="EMBL" id="ORY37692.1"/>
    </source>
</evidence>
<gene>
    <name evidence="1" type="ORF">BCR33DRAFT_721408</name>
</gene>
<dbReference type="OrthoDB" id="2098683at2759"/>
<accession>A0A1Y2BSF6</accession>
<dbReference type="EMBL" id="MCGO01000049">
    <property type="protein sequence ID" value="ORY37692.1"/>
    <property type="molecule type" value="Genomic_DNA"/>
</dbReference>